<name>E1RDC1_METP4</name>
<dbReference type="Proteomes" id="UP000006565">
    <property type="component" value="Chromosome"/>
</dbReference>
<dbReference type="eggNOG" id="arCOG03550">
    <property type="taxonomic scope" value="Archaea"/>
</dbReference>
<dbReference type="Pfam" id="PF08308">
    <property type="entry name" value="PEGA"/>
    <property type="match status" value="4"/>
</dbReference>
<evidence type="ECO:0000313" key="4">
    <source>
        <dbReference type="EMBL" id="ADN34805.1"/>
    </source>
</evidence>
<reference evidence="4 5" key="1">
    <citation type="journal article" date="2010" name="Stand. Genomic Sci.">
        <title>Complete genome sequence of Methanoplanus petrolearius type strain (SEBR 4847).</title>
        <authorList>
            <person name="Brambilla E."/>
            <person name="Djao O.D."/>
            <person name="Daligault H."/>
            <person name="Lapidus A."/>
            <person name="Lucas S."/>
            <person name="Hammon N."/>
            <person name="Nolan M."/>
            <person name="Tice H."/>
            <person name="Cheng J.F."/>
            <person name="Han C."/>
            <person name="Tapia R."/>
            <person name="Goodwin L."/>
            <person name="Pitluck S."/>
            <person name="Liolios K."/>
            <person name="Ivanova N."/>
            <person name="Mavromatis K."/>
            <person name="Mikhailova N."/>
            <person name="Pati A."/>
            <person name="Chen A."/>
            <person name="Palaniappan K."/>
            <person name="Land M."/>
            <person name="Hauser L."/>
            <person name="Chang Y.J."/>
            <person name="Jeffries C.D."/>
            <person name="Rohde M."/>
            <person name="Spring S."/>
            <person name="Sikorski J."/>
            <person name="Goker M."/>
            <person name="Woyke T."/>
            <person name="Bristow J."/>
            <person name="Eisen J.A."/>
            <person name="Markowitz V."/>
            <person name="Hugenholtz P."/>
            <person name="Kyrpides N.C."/>
            <person name="Klenk H.P."/>
        </authorList>
    </citation>
    <scope>NUCLEOTIDE SEQUENCE [LARGE SCALE GENOMIC DNA]</scope>
    <source>
        <strain evidence="5">DSM 11571 / OCM 486 / SEBR 4847</strain>
    </source>
</reference>
<dbReference type="EMBL" id="CP002117">
    <property type="protein sequence ID" value="ADN34805.1"/>
    <property type="molecule type" value="Genomic_DNA"/>
</dbReference>
<feature type="region of interest" description="Disordered" evidence="1">
    <location>
        <begin position="971"/>
        <end position="991"/>
    </location>
</feature>
<dbReference type="Pfam" id="PF11824">
    <property type="entry name" value="DUF3344"/>
    <property type="match status" value="3"/>
</dbReference>
<dbReference type="PANTHER" id="PTHR36194:SF1">
    <property type="entry name" value="S-LAYER-LIKE PROTEIN"/>
    <property type="match status" value="1"/>
</dbReference>
<dbReference type="InterPro" id="IPR021779">
    <property type="entry name" value="DUF3344"/>
</dbReference>
<dbReference type="eggNOG" id="arCOG03557">
    <property type="taxonomic scope" value="Archaea"/>
</dbReference>
<dbReference type="HOGENOM" id="CLU_253953_0_0_2"/>
<feature type="domain" description="DUF3344" evidence="3">
    <location>
        <begin position="695"/>
        <end position="967"/>
    </location>
</feature>
<feature type="domain" description="PEGA" evidence="2">
    <location>
        <begin position="1193"/>
        <end position="1255"/>
    </location>
</feature>
<organism evidence="4 5">
    <name type="scientific">Methanolacinia petrolearia (strain DSM 11571 / OCM 486 / SEBR 4847)</name>
    <name type="common">Methanoplanus petrolearius</name>
    <dbReference type="NCBI Taxonomy" id="679926"/>
    <lineage>
        <taxon>Archaea</taxon>
        <taxon>Methanobacteriati</taxon>
        <taxon>Methanobacteriota</taxon>
        <taxon>Stenosarchaea group</taxon>
        <taxon>Methanomicrobia</taxon>
        <taxon>Methanomicrobiales</taxon>
        <taxon>Methanomicrobiaceae</taxon>
        <taxon>Methanolacinia</taxon>
    </lineage>
</organism>
<dbReference type="InterPro" id="IPR013229">
    <property type="entry name" value="PEGA"/>
</dbReference>
<evidence type="ECO:0000313" key="5">
    <source>
        <dbReference type="Proteomes" id="UP000006565"/>
    </source>
</evidence>
<sequence precursor="true">MTILDRGGKMKDNTMKLKKTYLTACILGFILCLLVASPASADQYVGGEKPVTVQSGIVSGDLWFDSLYGIAGGSSNQPNSAEKTFKIPDYTDIKWARLYVVVYCGNMKNNYQGQAIVSFDGGRGKKGLGTETLNKEYVYEIDGGVTPVSINGHCNRVTSDYLMWYDVTDKINSRDVTAYVSTDKAPGYTGTFDGRIKLITLVVAYDDGDMDEVYYWVNQGHDVHSYYVEESGMTYTGKTEFDTKELPDDFQIDSATLSVVHLASENGIYTFNDELLDTEPSTGTYSGYQQWDVTDSVSSIGGKSEMTYARLGTSVSDWTDKGAFYKIPLAFLSVKQGEMGISVESNPRGAEIYIDGEDQEMVTNSLINLPEGSYSVSVHKDFYYDPDPVYVDVDEGEIATVSFNLEPNSYEGKEFEVYKKGTVKGGVAIANASKYSGLLKRGKSTKYSLDVSLPEGSTVEYARLYLYSAESCNTSVKEDVVPEMEVRFGGRELDGEKSYRDLKVDGGSKYTIETTCYDVSRDVGGSGEYDVSIKNSGEDSNDVFALYGASLVVVYSNPDSPSASYWIAEGCDAVMASDEYEIDTEDSTTTVTFTGDADSVTNGTLYVVSTGADGIDSEENRIIFNDFEAFDLLNAGSSDVSTASVDVKPYLKSSKNELSIQSYQSGDSGDYMENRIAVLVLEHPDTSAAEEESYGYTGKELEVYDKGSLNGGVEVVNASSYTGLLNKGDSREYSLDVSLPEGSGVVGARLYLYSTWSHDTVEKEGVSPNIGTEFNGKEISIEKSYRDRKGEGIYNYILETTCYNVSDEVEGSGKYSVSVKNTGGKDDAFALYGASLVIVYSDPDSPLTSYWIAEGCDTLLASDEFGTDTENCTTSVKFSGGVSSVASGTLYMISTAASGLEGDENRLVFNDYEGFNLLEGGSSDISTAVLDVGPYVRNSGNRLYVQSYVSGDKGDYMENRVAVLVLKHSGGTGMTEETGDEEESGVLSPGQTSATYPLSLSGGRTGAEHIVFGNGTIVLLVYEGSSLAYSSGMPVDSITIKKSDAGNFSWAYTIGPSGAKSDIPVLIEAAVPESVGSGDPELVYYDEESGETRETVSKYDRESGTLSARISELGTYAIVYSQGNSGSSDLIFPLNIIADAISSFLGGGESGGEIQAEPGAILNSTTAAPTESVADVSAKPEVIEIDPTLNDFEVRISSSPSSAKIFLDGNYTGKTTPAVFTLRGGDHLLELELEDFDPYSEEFLLSENTTVNADLQTGIKLVKERKYDGFIGISDLGGIGGVYVTSYPDGATVYVNGYNTEMVTPCVFYGLKEGLNTIKVKKTNIEYSESSKKVWVDSGSVMPVSFDVLPSSGNSADIDSIEYDGYYFTINGHLPEYELPKVVAVGSANSFITFYEDGKYLSHNIHAYSDKELNDIRPREYRFGKILVESDPDGAEIYVDGYDTGYSTPYAIDGLSDGAHYVEVSKPGYIRGGEEILLTPDEAEYDAKLKIDLESYIYGSLEVTSNPSGAKIYLYNRDTGKTTPYTFRYMDIGGITVKVVGEESTETVEDVIINPLETTLCHVDLD</sequence>
<evidence type="ECO:0000259" key="2">
    <source>
        <dbReference type="Pfam" id="PF08308"/>
    </source>
</evidence>
<feature type="domain" description="PEGA" evidence="2">
    <location>
        <begin position="1424"/>
        <end position="1483"/>
    </location>
</feature>
<feature type="domain" description="DUF3344" evidence="3">
    <location>
        <begin position="43"/>
        <end position="335"/>
    </location>
</feature>
<feature type="domain" description="PEGA" evidence="2">
    <location>
        <begin position="1280"/>
        <end position="1343"/>
    </location>
</feature>
<accession>E1RDC1</accession>
<feature type="domain" description="DUF3344" evidence="3">
    <location>
        <begin position="409"/>
        <end position="682"/>
    </location>
</feature>
<keyword evidence="5" id="KW-1185">Reference proteome</keyword>
<dbReference type="STRING" id="679926.Mpet_0024"/>
<evidence type="ECO:0000256" key="1">
    <source>
        <dbReference type="SAM" id="MobiDB-lite"/>
    </source>
</evidence>
<dbReference type="PANTHER" id="PTHR36194">
    <property type="entry name" value="S-LAYER-LIKE PROTEIN"/>
    <property type="match status" value="1"/>
</dbReference>
<dbReference type="KEGG" id="mpi:Mpet_0024"/>
<protein>
    <submittedName>
        <fullName evidence="4">PEGA domain protein</fullName>
    </submittedName>
</protein>
<evidence type="ECO:0000259" key="3">
    <source>
        <dbReference type="Pfam" id="PF11824"/>
    </source>
</evidence>
<dbReference type="eggNOG" id="arCOG03264">
    <property type="taxonomic scope" value="Archaea"/>
</dbReference>
<feature type="domain" description="PEGA" evidence="2">
    <location>
        <begin position="340"/>
        <end position="407"/>
    </location>
</feature>
<gene>
    <name evidence="4" type="ordered locus">Mpet_0024</name>
</gene>
<proteinExistence type="predicted"/>